<keyword evidence="5 11" id="KW-1133">Transmembrane helix</keyword>
<protein>
    <submittedName>
        <fullName evidence="12">Vitamin K epoxide reductase</fullName>
    </submittedName>
</protein>
<dbReference type="InterPro" id="IPR012932">
    <property type="entry name" value="VKOR"/>
</dbReference>
<organism evidence="12 13">
    <name type="scientific">Bifidobacterium tsurumiense</name>
    <dbReference type="NCBI Taxonomy" id="356829"/>
    <lineage>
        <taxon>Bacteria</taxon>
        <taxon>Bacillati</taxon>
        <taxon>Actinomycetota</taxon>
        <taxon>Actinomycetes</taxon>
        <taxon>Bifidobacteriales</taxon>
        <taxon>Bifidobacteriaceae</taxon>
        <taxon>Bifidobacterium</taxon>
    </lineage>
</organism>
<feature type="transmembrane region" description="Helical" evidence="11">
    <location>
        <begin position="163"/>
        <end position="187"/>
    </location>
</feature>
<dbReference type="InterPro" id="IPR041714">
    <property type="entry name" value="VKOR_Actinobacteria"/>
</dbReference>
<feature type="transmembrane region" description="Helical" evidence="11">
    <location>
        <begin position="111"/>
        <end position="130"/>
    </location>
</feature>
<feature type="region of interest" description="Disordered" evidence="10">
    <location>
        <begin position="1"/>
        <end position="33"/>
    </location>
</feature>
<evidence type="ECO:0000256" key="7">
    <source>
        <dbReference type="ARBA" id="ARBA00023136"/>
    </source>
</evidence>
<feature type="transmembrane region" description="Helical" evidence="11">
    <location>
        <begin position="208"/>
        <end position="228"/>
    </location>
</feature>
<dbReference type="STRING" id="356829.BITS_0398"/>
<dbReference type="CDD" id="cd12922">
    <property type="entry name" value="VKOR_5"/>
    <property type="match status" value="1"/>
</dbReference>
<keyword evidence="3 11" id="KW-0812">Transmembrane</keyword>
<dbReference type="InterPro" id="IPR038354">
    <property type="entry name" value="VKOR_sf"/>
</dbReference>
<keyword evidence="13" id="KW-1185">Reference proteome</keyword>
<accession>A0A087EJY3</accession>
<evidence type="ECO:0000256" key="2">
    <source>
        <dbReference type="ARBA" id="ARBA00006214"/>
    </source>
</evidence>
<evidence type="ECO:0000313" key="13">
    <source>
        <dbReference type="Proteomes" id="UP000029080"/>
    </source>
</evidence>
<comment type="subcellular location">
    <subcellularLocation>
        <location evidence="1">Membrane</location>
        <topology evidence="1">Multi-pass membrane protein</topology>
    </subcellularLocation>
</comment>
<evidence type="ECO:0000256" key="3">
    <source>
        <dbReference type="ARBA" id="ARBA00022692"/>
    </source>
</evidence>
<sequence>MTTQNTQSQNNDGTVAQSSSPHSNPTDASQPGAAQLKGWRHGATWVYAVALIASAVALFVSFILSAETLQLARHPNQSLGCDVNSVLSCSTVAQSWQSEFIHFAGLSFPNAFFGIAAESVFVTIAVIGLTHARLPRWFSICTWFGSLAALFYSYWLFTQSMFVINALCPWCLLLMFSTTVQFMAFSHASISDRNLASKAGWLRTYYRLNYDLMVDAVWIVALIALIAVKYGPALIG</sequence>
<keyword evidence="8" id="KW-1015">Disulfide bond</keyword>
<dbReference type="RefSeq" id="WP_081693612.1">
    <property type="nucleotide sequence ID" value="NZ_JAXEUP010000014.1"/>
</dbReference>
<dbReference type="Proteomes" id="UP000029080">
    <property type="component" value="Unassembled WGS sequence"/>
</dbReference>
<dbReference type="OrthoDB" id="9783799at2"/>
<keyword evidence="7 11" id="KW-0472">Membrane</keyword>
<dbReference type="GO" id="GO:0016020">
    <property type="term" value="C:membrane"/>
    <property type="evidence" value="ECO:0007669"/>
    <property type="project" value="UniProtKB-SubCell"/>
</dbReference>
<feature type="transmembrane region" description="Helical" evidence="11">
    <location>
        <begin position="45"/>
        <end position="66"/>
    </location>
</feature>
<comment type="caution">
    <text evidence="12">The sequence shown here is derived from an EMBL/GenBank/DDBJ whole genome shotgun (WGS) entry which is preliminary data.</text>
</comment>
<feature type="transmembrane region" description="Helical" evidence="11">
    <location>
        <begin position="137"/>
        <end position="157"/>
    </location>
</feature>
<keyword evidence="9" id="KW-0676">Redox-active center</keyword>
<keyword evidence="4" id="KW-0874">Quinone</keyword>
<dbReference type="GO" id="GO:0016491">
    <property type="term" value="F:oxidoreductase activity"/>
    <property type="evidence" value="ECO:0007669"/>
    <property type="project" value="UniProtKB-KW"/>
</dbReference>
<evidence type="ECO:0000256" key="11">
    <source>
        <dbReference type="SAM" id="Phobius"/>
    </source>
</evidence>
<dbReference type="SMART" id="SM00756">
    <property type="entry name" value="VKc"/>
    <property type="match status" value="1"/>
</dbReference>
<keyword evidence="6" id="KW-0560">Oxidoreductase</keyword>
<dbReference type="AlphaFoldDB" id="A0A087EJY3"/>
<dbReference type="Gene3D" id="1.20.1440.130">
    <property type="entry name" value="VKOR domain"/>
    <property type="match status" value="1"/>
</dbReference>
<evidence type="ECO:0000256" key="4">
    <source>
        <dbReference type="ARBA" id="ARBA00022719"/>
    </source>
</evidence>
<evidence type="ECO:0000256" key="8">
    <source>
        <dbReference type="ARBA" id="ARBA00023157"/>
    </source>
</evidence>
<dbReference type="eggNOG" id="COG4243">
    <property type="taxonomic scope" value="Bacteria"/>
</dbReference>
<proteinExistence type="inferred from homology"/>
<evidence type="ECO:0000313" key="12">
    <source>
        <dbReference type="EMBL" id="KFJ08084.1"/>
    </source>
</evidence>
<dbReference type="GO" id="GO:0048038">
    <property type="term" value="F:quinone binding"/>
    <property type="evidence" value="ECO:0007669"/>
    <property type="project" value="UniProtKB-KW"/>
</dbReference>
<feature type="compositionally biased region" description="Polar residues" evidence="10">
    <location>
        <begin position="1"/>
        <end position="29"/>
    </location>
</feature>
<dbReference type="Pfam" id="PF07884">
    <property type="entry name" value="VKOR"/>
    <property type="match status" value="1"/>
</dbReference>
<evidence type="ECO:0000256" key="10">
    <source>
        <dbReference type="SAM" id="MobiDB-lite"/>
    </source>
</evidence>
<name>A0A087EJY3_9BIFI</name>
<evidence type="ECO:0000256" key="1">
    <source>
        <dbReference type="ARBA" id="ARBA00004141"/>
    </source>
</evidence>
<evidence type="ECO:0000256" key="6">
    <source>
        <dbReference type="ARBA" id="ARBA00023002"/>
    </source>
</evidence>
<evidence type="ECO:0000256" key="5">
    <source>
        <dbReference type="ARBA" id="ARBA00022989"/>
    </source>
</evidence>
<evidence type="ECO:0000256" key="9">
    <source>
        <dbReference type="ARBA" id="ARBA00023284"/>
    </source>
</evidence>
<dbReference type="EMBL" id="JGZU01000003">
    <property type="protein sequence ID" value="KFJ08084.1"/>
    <property type="molecule type" value="Genomic_DNA"/>
</dbReference>
<comment type="similarity">
    <text evidence="2">Belongs to the VKOR family.</text>
</comment>
<gene>
    <name evidence="12" type="ORF">BITS_0398</name>
</gene>
<reference evidence="12 13" key="1">
    <citation type="submission" date="2014-03" db="EMBL/GenBank/DDBJ databases">
        <title>Genomics of Bifidobacteria.</title>
        <authorList>
            <person name="Ventura M."/>
            <person name="Milani C."/>
            <person name="Lugli G.A."/>
        </authorList>
    </citation>
    <scope>NUCLEOTIDE SEQUENCE [LARGE SCALE GENOMIC DNA]</scope>
    <source>
        <strain evidence="12 13">JCM 13495</strain>
    </source>
</reference>